<comment type="caution">
    <text evidence="1">The sequence shown here is derived from an EMBL/GenBank/DDBJ whole genome shotgun (WGS) entry which is preliminary data.</text>
</comment>
<protein>
    <recommendedName>
        <fullName evidence="3">YdhG-like domain-containing protein</fullName>
    </recommendedName>
</protein>
<dbReference type="AlphaFoldDB" id="A0A9W6H359"/>
<keyword evidence="2" id="KW-1185">Reference proteome</keyword>
<reference evidence="1" key="2">
    <citation type="submission" date="2023-01" db="EMBL/GenBank/DDBJ databases">
        <authorList>
            <person name="Sun Q."/>
            <person name="Evtushenko L."/>
        </authorList>
    </citation>
    <scope>NUCLEOTIDE SEQUENCE</scope>
    <source>
        <strain evidence="1">VKM Ac-1020</strain>
    </source>
</reference>
<evidence type="ECO:0008006" key="3">
    <source>
        <dbReference type="Google" id="ProtNLM"/>
    </source>
</evidence>
<name>A0A9W6H359_9MICO</name>
<evidence type="ECO:0000313" key="2">
    <source>
        <dbReference type="Proteomes" id="UP001142462"/>
    </source>
</evidence>
<accession>A0A9W6H359</accession>
<sequence length="141" mass="14959">MQPTGGDVEELLAAVIPARRRDDAHTLVDLMREVSGREPVRWGTIIGFGSCRYRYATGTEGETALLAFAPRRAATTVYLLDGVAAHTEALAQLGPHTTGAGCLYLKSLADADLDVLRGILMRSLAWAEAGGSEGMALEVTS</sequence>
<gene>
    <name evidence="1" type="ORF">GCM10017576_13520</name>
</gene>
<dbReference type="RefSeq" id="WP_271172937.1">
    <property type="nucleotide sequence ID" value="NZ_BSEJ01000005.1"/>
</dbReference>
<proteinExistence type="predicted"/>
<organism evidence="1 2">
    <name type="scientific">Microbacterium barkeri</name>
    <dbReference type="NCBI Taxonomy" id="33917"/>
    <lineage>
        <taxon>Bacteria</taxon>
        <taxon>Bacillati</taxon>
        <taxon>Actinomycetota</taxon>
        <taxon>Actinomycetes</taxon>
        <taxon>Micrococcales</taxon>
        <taxon>Microbacteriaceae</taxon>
        <taxon>Microbacterium</taxon>
    </lineage>
</organism>
<evidence type="ECO:0000313" key="1">
    <source>
        <dbReference type="EMBL" id="GLJ61223.1"/>
    </source>
</evidence>
<dbReference type="Proteomes" id="UP001142462">
    <property type="component" value="Unassembled WGS sequence"/>
</dbReference>
<reference evidence="1" key="1">
    <citation type="journal article" date="2014" name="Int. J. Syst. Evol. Microbiol.">
        <title>Complete genome sequence of Corynebacterium casei LMG S-19264T (=DSM 44701T), isolated from a smear-ripened cheese.</title>
        <authorList>
            <consortium name="US DOE Joint Genome Institute (JGI-PGF)"/>
            <person name="Walter F."/>
            <person name="Albersmeier A."/>
            <person name="Kalinowski J."/>
            <person name="Ruckert C."/>
        </authorList>
    </citation>
    <scope>NUCLEOTIDE SEQUENCE</scope>
    <source>
        <strain evidence="1">VKM Ac-1020</strain>
    </source>
</reference>
<dbReference type="EMBL" id="BSEJ01000005">
    <property type="protein sequence ID" value="GLJ61223.1"/>
    <property type="molecule type" value="Genomic_DNA"/>
</dbReference>